<keyword evidence="8" id="KW-1185">Reference proteome</keyword>
<dbReference type="InterPro" id="IPR044831">
    <property type="entry name" value="Ccp1-like"/>
</dbReference>
<protein>
    <recommendedName>
        <fullName evidence="3">L-ascorbate peroxidase</fullName>
        <ecNumber evidence="3">1.11.1.11</ecNumber>
    </recommendedName>
</protein>
<gene>
    <name evidence="7" type="ORF">WJX73_005741</name>
</gene>
<comment type="caution">
    <text evidence="7">The sequence shown here is derived from an EMBL/GenBank/DDBJ whole genome shotgun (WGS) entry which is preliminary data.</text>
</comment>
<dbReference type="GO" id="GO:0042744">
    <property type="term" value="P:hydrogen peroxide catabolic process"/>
    <property type="evidence" value="ECO:0007669"/>
    <property type="project" value="TreeGrafter"/>
</dbReference>
<evidence type="ECO:0000256" key="4">
    <source>
        <dbReference type="ARBA" id="ARBA00023002"/>
    </source>
</evidence>
<dbReference type="PANTHER" id="PTHR31356:SF66">
    <property type="entry name" value="CATALASE-PEROXIDASE"/>
    <property type="match status" value="1"/>
</dbReference>
<evidence type="ECO:0000256" key="3">
    <source>
        <dbReference type="ARBA" id="ARBA00012940"/>
    </source>
</evidence>
<evidence type="ECO:0000256" key="2">
    <source>
        <dbReference type="ARBA" id="ARBA00006873"/>
    </source>
</evidence>
<comment type="cofactor">
    <cofactor evidence="1">
        <name>heme b</name>
        <dbReference type="ChEBI" id="CHEBI:60344"/>
    </cofactor>
</comment>
<dbReference type="GO" id="GO:0000302">
    <property type="term" value="P:response to reactive oxygen species"/>
    <property type="evidence" value="ECO:0007669"/>
    <property type="project" value="TreeGrafter"/>
</dbReference>
<comment type="similarity">
    <text evidence="2">Belongs to the peroxidase family. Ascorbate peroxidase subfamily.</text>
</comment>
<feature type="region of interest" description="Disordered" evidence="5">
    <location>
        <begin position="176"/>
        <end position="204"/>
    </location>
</feature>
<dbReference type="PRINTS" id="PR00459">
    <property type="entry name" value="ASPEROXIDASE"/>
</dbReference>
<proteinExistence type="inferred from homology"/>
<dbReference type="PRINTS" id="PR00458">
    <property type="entry name" value="PEROXIDASE"/>
</dbReference>
<keyword evidence="4" id="KW-0560">Oxidoreductase</keyword>
<dbReference type="SUPFAM" id="SSF48113">
    <property type="entry name" value="Heme-dependent peroxidases"/>
    <property type="match status" value="1"/>
</dbReference>
<evidence type="ECO:0000313" key="7">
    <source>
        <dbReference type="EMBL" id="KAK9809779.1"/>
    </source>
</evidence>
<accession>A0AAW1PNQ9</accession>
<feature type="domain" description="Plant heme peroxidase family profile" evidence="6">
    <location>
        <begin position="76"/>
        <end position="273"/>
    </location>
</feature>
<dbReference type="Gene3D" id="1.10.420.10">
    <property type="entry name" value="Peroxidase, domain 2"/>
    <property type="match status" value="1"/>
</dbReference>
<dbReference type="AlphaFoldDB" id="A0AAW1PNQ9"/>
<dbReference type="PROSITE" id="PS00435">
    <property type="entry name" value="PEROXIDASE_1"/>
    <property type="match status" value="1"/>
</dbReference>
<dbReference type="InterPro" id="IPR010255">
    <property type="entry name" value="Haem_peroxidase_sf"/>
</dbReference>
<dbReference type="InterPro" id="IPR002016">
    <property type="entry name" value="Haem_peroxidase"/>
</dbReference>
<sequence>MTQARTSRKEELVECKKAVADHLKKTHCMPIMIRLAWHDSGTYDKNVKDWPKCGGATGSIRFYPEIEHAANAGLTAALELLKKIAEDHEHVSYADLFQLASGTAVEVAGGPKIPLRFGRKDADGPESVVPEGNLPAGAGPYPLGATEAGKHLRDVFYRMGFGDKEIVALSGAHTLGRAKPSRSGFGKEQTKYTKDGPGTPGGSSWTPEWLKFDNSYFKEVQSQDDPDLLVLETDHVLYKDQGFRPFAEKYAKDEKLFFDDYVEAHLKLSELGVQWETDPFTLD</sequence>
<dbReference type="Pfam" id="PF00141">
    <property type="entry name" value="peroxidase"/>
    <property type="match status" value="1"/>
</dbReference>
<evidence type="ECO:0000256" key="5">
    <source>
        <dbReference type="SAM" id="MobiDB-lite"/>
    </source>
</evidence>
<reference evidence="7 8" key="1">
    <citation type="journal article" date="2024" name="Nat. Commun.">
        <title>Phylogenomics reveals the evolutionary origins of lichenization in chlorophyte algae.</title>
        <authorList>
            <person name="Puginier C."/>
            <person name="Libourel C."/>
            <person name="Otte J."/>
            <person name="Skaloud P."/>
            <person name="Haon M."/>
            <person name="Grisel S."/>
            <person name="Petersen M."/>
            <person name="Berrin J.G."/>
            <person name="Delaux P.M."/>
            <person name="Dal Grande F."/>
            <person name="Keller J."/>
        </authorList>
    </citation>
    <scope>NUCLEOTIDE SEQUENCE [LARGE SCALE GENOMIC DNA]</scope>
    <source>
        <strain evidence="7 8">SAG 2036</strain>
    </source>
</reference>
<dbReference type="Proteomes" id="UP001465755">
    <property type="component" value="Unassembled WGS sequence"/>
</dbReference>
<dbReference type="EC" id="1.11.1.11" evidence="3"/>
<evidence type="ECO:0000256" key="1">
    <source>
        <dbReference type="ARBA" id="ARBA00001970"/>
    </source>
</evidence>
<organism evidence="7 8">
    <name type="scientific">Symbiochloris irregularis</name>
    <dbReference type="NCBI Taxonomy" id="706552"/>
    <lineage>
        <taxon>Eukaryota</taxon>
        <taxon>Viridiplantae</taxon>
        <taxon>Chlorophyta</taxon>
        <taxon>core chlorophytes</taxon>
        <taxon>Trebouxiophyceae</taxon>
        <taxon>Trebouxiales</taxon>
        <taxon>Trebouxiaceae</taxon>
        <taxon>Symbiochloris</taxon>
    </lineage>
</organism>
<dbReference type="GO" id="GO:0034599">
    <property type="term" value="P:cellular response to oxidative stress"/>
    <property type="evidence" value="ECO:0007669"/>
    <property type="project" value="InterPro"/>
</dbReference>
<dbReference type="InterPro" id="IPR019793">
    <property type="entry name" value="Peroxidases_heam-ligand_BS"/>
</dbReference>
<evidence type="ECO:0000259" key="6">
    <source>
        <dbReference type="PROSITE" id="PS50873"/>
    </source>
</evidence>
<dbReference type="InterPro" id="IPR002207">
    <property type="entry name" value="Peroxidase_I"/>
</dbReference>
<evidence type="ECO:0000313" key="8">
    <source>
        <dbReference type="Proteomes" id="UP001465755"/>
    </source>
</evidence>
<dbReference type="GO" id="GO:0016688">
    <property type="term" value="F:L-ascorbate peroxidase activity"/>
    <property type="evidence" value="ECO:0007669"/>
    <property type="project" value="UniProtKB-EC"/>
</dbReference>
<dbReference type="Gene3D" id="1.10.520.10">
    <property type="match status" value="1"/>
</dbReference>
<dbReference type="EMBL" id="JALJOQ010000016">
    <property type="protein sequence ID" value="KAK9809779.1"/>
    <property type="molecule type" value="Genomic_DNA"/>
</dbReference>
<dbReference type="GO" id="GO:0020037">
    <property type="term" value="F:heme binding"/>
    <property type="evidence" value="ECO:0007669"/>
    <property type="project" value="InterPro"/>
</dbReference>
<dbReference type="PANTHER" id="PTHR31356">
    <property type="entry name" value="THYLAKOID LUMENAL 29 KDA PROTEIN, CHLOROPLASTIC-RELATED"/>
    <property type="match status" value="1"/>
</dbReference>
<name>A0AAW1PNQ9_9CHLO</name>
<dbReference type="PROSITE" id="PS50873">
    <property type="entry name" value="PEROXIDASE_4"/>
    <property type="match status" value="1"/>
</dbReference>